<dbReference type="SUPFAM" id="SSF50129">
    <property type="entry name" value="GroES-like"/>
    <property type="match status" value="1"/>
</dbReference>
<dbReference type="PANTHER" id="PTHR44154:SF1">
    <property type="entry name" value="QUINONE OXIDOREDUCTASE"/>
    <property type="match status" value="1"/>
</dbReference>
<dbReference type="Proteomes" id="UP000198892">
    <property type="component" value="Unassembled WGS sequence"/>
</dbReference>
<organism evidence="2 3">
    <name type="scientific">Salibacterium halotolerans</name>
    <dbReference type="NCBI Taxonomy" id="1884432"/>
    <lineage>
        <taxon>Bacteria</taxon>
        <taxon>Bacillati</taxon>
        <taxon>Bacillota</taxon>
        <taxon>Bacilli</taxon>
        <taxon>Bacillales</taxon>
        <taxon>Bacillaceae</taxon>
    </lineage>
</organism>
<dbReference type="STRING" id="1884432.SAMN05518683_106115"/>
<evidence type="ECO:0000256" key="1">
    <source>
        <dbReference type="ARBA" id="ARBA00022857"/>
    </source>
</evidence>
<keyword evidence="3" id="KW-1185">Reference proteome</keyword>
<dbReference type="InterPro" id="IPR011032">
    <property type="entry name" value="GroES-like_sf"/>
</dbReference>
<dbReference type="Gene3D" id="3.90.180.10">
    <property type="entry name" value="Medium-chain alcohol dehydrogenases, catalytic domain"/>
    <property type="match status" value="1"/>
</dbReference>
<evidence type="ECO:0008006" key="4">
    <source>
        <dbReference type="Google" id="ProtNLM"/>
    </source>
</evidence>
<sequence>MSNHVTAAVFTEFGGPDVLHLQNDVPVPDVKPGQVLIHVTAASVNNTDIWTREGA</sequence>
<dbReference type="PANTHER" id="PTHR44154">
    <property type="entry name" value="QUINONE OXIDOREDUCTASE"/>
    <property type="match status" value="1"/>
</dbReference>
<evidence type="ECO:0000313" key="2">
    <source>
        <dbReference type="EMBL" id="SFP52368.1"/>
    </source>
</evidence>
<dbReference type="EMBL" id="FOXD01000006">
    <property type="protein sequence ID" value="SFP52368.1"/>
    <property type="molecule type" value="Genomic_DNA"/>
</dbReference>
<accession>A0A1I5R1H0</accession>
<protein>
    <recommendedName>
        <fullName evidence="4">NADPH2:quinone reductase</fullName>
    </recommendedName>
</protein>
<dbReference type="AlphaFoldDB" id="A0A1I5R1H0"/>
<dbReference type="InterPro" id="IPR051603">
    <property type="entry name" value="Zinc-ADH_QOR/CCCR"/>
</dbReference>
<reference evidence="3" key="1">
    <citation type="submission" date="2016-10" db="EMBL/GenBank/DDBJ databases">
        <authorList>
            <person name="Varghese N."/>
            <person name="Submissions S."/>
        </authorList>
    </citation>
    <scope>NUCLEOTIDE SEQUENCE [LARGE SCALE GENOMIC DNA]</scope>
    <source>
        <strain evidence="3">S7</strain>
    </source>
</reference>
<keyword evidence="1" id="KW-0521">NADP</keyword>
<evidence type="ECO:0000313" key="3">
    <source>
        <dbReference type="Proteomes" id="UP000198892"/>
    </source>
</evidence>
<proteinExistence type="predicted"/>
<dbReference type="RefSeq" id="WP_170841017.1">
    <property type="nucleotide sequence ID" value="NZ_FOXD01000006.1"/>
</dbReference>
<gene>
    <name evidence="2" type="ORF">SAMN05518683_106115</name>
</gene>
<name>A0A1I5R1H0_9BACI</name>